<keyword evidence="7" id="KW-0805">Transcription regulation</keyword>
<keyword evidence="9" id="KW-0010">Activator</keyword>
<dbReference type="GO" id="GO:0003677">
    <property type="term" value="F:DNA binding"/>
    <property type="evidence" value="ECO:0007669"/>
    <property type="project" value="UniProtKB-KW"/>
</dbReference>
<keyword evidence="5" id="KW-0963">Cytoplasm</keyword>
<dbReference type="SMART" id="SM00529">
    <property type="entry name" value="HTH_DTXR"/>
    <property type="match status" value="1"/>
</dbReference>
<protein>
    <recommendedName>
        <fullName evidence="4">Transcriptional regulator MntR</fullName>
    </recommendedName>
    <alternativeName>
        <fullName evidence="13">Manganese transport regulator</fullName>
    </alternativeName>
</protein>
<evidence type="ECO:0000313" key="15">
    <source>
        <dbReference type="EMBL" id="GAN52704.1"/>
    </source>
</evidence>
<gene>
    <name evidence="15" type="ORF">Tasa_001_019</name>
</gene>
<sequence>MPDPRSQSEGFRANRAARRNVLVEDYVELISDLGADGRQVRQIDMAGRLGVSQPTVAKMLARLSAEGLVVQNPYCGVALTDAGRTLAAETRARHRIVEAFLMALGVDRAQALIDAEGIEHYVGEATLAAFQRALDRGLGAFMQDAPLRATR</sequence>
<dbReference type="Proteomes" id="UP000032679">
    <property type="component" value="Unassembled WGS sequence"/>
</dbReference>
<comment type="similarity">
    <text evidence="2">Belongs to the DtxR/MntR family.</text>
</comment>
<dbReference type="InterPro" id="IPR022689">
    <property type="entry name" value="Iron_dep_repressor"/>
</dbReference>
<evidence type="ECO:0000256" key="4">
    <source>
        <dbReference type="ARBA" id="ARBA00022386"/>
    </source>
</evidence>
<evidence type="ECO:0000256" key="6">
    <source>
        <dbReference type="ARBA" id="ARBA00022491"/>
    </source>
</evidence>
<dbReference type="GO" id="GO:0005737">
    <property type="term" value="C:cytoplasm"/>
    <property type="evidence" value="ECO:0007669"/>
    <property type="project" value="UniProtKB-SubCell"/>
</dbReference>
<comment type="subcellular location">
    <subcellularLocation>
        <location evidence="1">Cytoplasm</location>
    </subcellularLocation>
</comment>
<evidence type="ECO:0000256" key="5">
    <source>
        <dbReference type="ARBA" id="ARBA00022490"/>
    </source>
</evidence>
<evidence type="ECO:0000256" key="13">
    <source>
        <dbReference type="ARBA" id="ARBA00032593"/>
    </source>
</evidence>
<evidence type="ECO:0000313" key="16">
    <source>
        <dbReference type="Proteomes" id="UP000032679"/>
    </source>
</evidence>
<dbReference type="PANTHER" id="PTHR33238">
    <property type="entry name" value="IRON (METAL) DEPENDENT REPRESSOR, DTXR FAMILY"/>
    <property type="match status" value="1"/>
</dbReference>
<proteinExistence type="inferred from homology"/>
<evidence type="ECO:0000256" key="9">
    <source>
        <dbReference type="ARBA" id="ARBA00023159"/>
    </source>
</evidence>
<name>A0A0D6MGD5_9PROT</name>
<evidence type="ECO:0000256" key="8">
    <source>
        <dbReference type="ARBA" id="ARBA00023125"/>
    </source>
</evidence>
<evidence type="ECO:0000256" key="3">
    <source>
        <dbReference type="ARBA" id="ARBA00011738"/>
    </source>
</evidence>
<dbReference type="InterPro" id="IPR036388">
    <property type="entry name" value="WH-like_DNA-bd_sf"/>
</dbReference>
<organism evidence="15 16">
    <name type="scientific">Tanticharoenia sakaeratensis NBRC 103193</name>
    <dbReference type="NCBI Taxonomy" id="1231623"/>
    <lineage>
        <taxon>Bacteria</taxon>
        <taxon>Pseudomonadati</taxon>
        <taxon>Pseudomonadota</taxon>
        <taxon>Alphaproteobacteria</taxon>
        <taxon>Acetobacterales</taxon>
        <taxon>Acetobacteraceae</taxon>
        <taxon>Tanticharoenia</taxon>
    </lineage>
</organism>
<feature type="domain" description="HTH dtxR-type" evidence="14">
    <location>
        <begin position="24"/>
        <end position="80"/>
    </location>
</feature>
<dbReference type="STRING" id="1231623.Tasa_001_019"/>
<dbReference type="Pfam" id="PF02742">
    <property type="entry name" value="Fe_dep_repr_C"/>
    <property type="match status" value="1"/>
</dbReference>
<keyword evidence="10" id="KW-0804">Transcription</keyword>
<dbReference type="Gene3D" id="1.10.10.10">
    <property type="entry name" value="Winged helix-like DNA-binding domain superfamily/Winged helix DNA-binding domain"/>
    <property type="match status" value="1"/>
</dbReference>
<keyword evidence="11" id="KW-0464">Manganese</keyword>
<comment type="function">
    <text evidence="12">In the presence of manganese, represses expression of mntH and mntS. Up-regulates expression of mntP.</text>
</comment>
<evidence type="ECO:0000259" key="14">
    <source>
        <dbReference type="PROSITE" id="PS50944"/>
    </source>
</evidence>
<evidence type="ECO:0000256" key="7">
    <source>
        <dbReference type="ARBA" id="ARBA00023015"/>
    </source>
</evidence>
<keyword evidence="8" id="KW-0238">DNA-binding</keyword>
<evidence type="ECO:0000256" key="2">
    <source>
        <dbReference type="ARBA" id="ARBA00007871"/>
    </source>
</evidence>
<dbReference type="InterPro" id="IPR022687">
    <property type="entry name" value="HTH_DTXR"/>
</dbReference>
<comment type="caution">
    <text evidence="15">The sequence shown here is derived from an EMBL/GenBank/DDBJ whole genome shotgun (WGS) entry which is preliminary data.</text>
</comment>
<dbReference type="NCBIfam" id="NF008273">
    <property type="entry name" value="PRK11050.1"/>
    <property type="match status" value="1"/>
</dbReference>
<evidence type="ECO:0000256" key="1">
    <source>
        <dbReference type="ARBA" id="ARBA00004496"/>
    </source>
</evidence>
<dbReference type="InterPro" id="IPR036421">
    <property type="entry name" value="Fe_dep_repressor_sf"/>
</dbReference>
<dbReference type="InterPro" id="IPR001367">
    <property type="entry name" value="Fe_dep_repressor"/>
</dbReference>
<dbReference type="AlphaFoldDB" id="A0A0D6MGD5"/>
<reference evidence="15 16" key="1">
    <citation type="submission" date="2012-10" db="EMBL/GenBank/DDBJ databases">
        <title>Genome sequencing of Tanticharoenia sakaeratensis NBRC 103193.</title>
        <authorList>
            <person name="Azuma Y."/>
            <person name="Hadano H."/>
            <person name="Hirakawa H."/>
            <person name="Matsushita K."/>
        </authorList>
    </citation>
    <scope>NUCLEOTIDE SEQUENCE [LARGE SCALE GENOMIC DNA]</scope>
    <source>
        <strain evidence="15 16">NBRC 103193</strain>
    </source>
</reference>
<accession>A0A0D6MGD5</accession>
<dbReference type="GO" id="GO:0003700">
    <property type="term" value="F:DNA-binding transcription factor activity"/>
    <property type="evidence" value="ECO:0007669"/>
    <property type="project" value="InterPro"/>
</dbReference>
<evidence type="ECO:0000256" key="12">
    <source>
        <dbReference type="ARBA" id="ARBA00025185"/>
    </source>
</evidence>
<dbReference type="SUPFAM" id="SSF46785">
    <property type="entry name" value="Winged helix' DNA-binding domain"/>
    <property type="match status" value="1"/>
</dbReference>
<dbReference type="InterPro" id="IPR050536">
    <property type="entry name" value="DtxR_MntR_Metal-Reg"/>
</dbReference>
<dbReference type="Pfam" id="PF01325">
    <property type="entry name" value="Fe_dep_repress"/>
    <property type="match status" value="1"/>
</dbReference>
<comment type="subunit">
    <text evidence="3">Homodimer.</text>
</comment>
<dbReference type="Gene3D" id="1.10.60.10">
    <property type="entry name" value="Iron dependent repressor, metal binding and dimerisation domain"/>
    <property type="match status" value="1"/>
</dbReference>
<dbReference type="EMBL" id="BALE01000001">
    <property type="protein sequence ID" value="GAN52704.1"/>
    <property type="molecule type" value="Genomic_DNA"/>
</dbReference>
<evidence type="ECO:0000256" key="10">
    <source>
        <dbReference type="ARBA" id="ARBA00023163"/>
    </source>
</evidence>
<dbReference type="GO" id="GO:0046914">
    <property type="term" value="F:transition metal ion binding"/>
    <property type="evidence" value="ECO:0007669"/>
    <property type="project" value="InterPro"/>
</dbReference>
<evidence type="ECO:0000256" key="11">
    <source>
        <dbReference type="ARBA" id="ARBA00023211"/>
    </source>
</evidence>
<keyword evidence="16" id="KW-1185">Reference proteome</keyword>
<dbReference type="GO" id="GO:0046983">
    <property type="term" value="F:protein dimerization activity"/>
    <property type="evidence" value="ECO:0007669"/>
    <property type="project" value="InterPro"/>
</dbReference>
<keyword evidence="6" id="KW-0678">Repressor</keyword>
<dbReference type="PROSITE" id="PS50944">
    <property type="entry name" value="HTH_DTXR"/>
    <property type="match status" value="1"/>
</dbReference>
<dbReference type="InterPro" id="IPR036390">
    <property type="entry name" value="WH_DNA-bd_sf"/>
</dbReference>
<dbReference type="PANTHER" id="PTHR33238:SF11">
    <property type="entry name" value="TRANSCRIPTIONAL REGULATOR MNTR"/>
    <property type="match status" value="1"/>
</dbReference>